<accession>A0A0K2UGP5</accession>
<dbReference type="EMBL" id="HACA01020038">
    <property type="protein sequence ID" value="CDW37399.1"/>
    <property type="molecule type" value="Transcribed_RNA"/>
</dbReference>
<reference evidence="1" key="1">
    <citation type="submission" date="2014-05" db="EMBL/GenBank/DDBJ databases">
        <authorList>
            <person name="Chronopoulou M."/>
        </authorList>
    </citation>
    <scope>NUCLEOTIDE SEQUENCE</scope>
    <source>
        <tissue evidence="1">Whole organism</tissue>
    </source>
</reference>
<organism evidence="1">
    <name type="scientific">Lepeophtheirus salmonis</name>
    <name type="common">Salmon louse</name>
    <name type="synonym">Caligus salmonis</name>
    <dbReference type="NCBI Taxonomy" id="72036"/>
    <lineage>
        <taxon>Eukaryota</taxon>
        <taxon>Metazoa</taxon>
        <taxon>Ecdysozoa</taxon>
        <taxon>Arthropoda</taxon>
        <taxon>Crustacea</taxon>
        <taxon>Multicrustacea</taxon>
        <taxon>Hexanauplia</taxon>
        <taxon>Copepoda</taxon>
        <taxon>Siphonostomatoida</taxon>
        <taxon>Caligidae</taxon>
        <taxon>Lepeophtheirus</taxon>
    </lineage>
</organism>
<evidence type="ECO:0000313" key="1">
    <source>
        <dbReference type="EMBL" id="CDW37399.1"/>
    </source>
</evidence>
<name>A0A0K2UGP5_LEPSM</name>
<proteinExistence type="predicted"/>
<dbReference type="AlphaFoldDB" id="A0A0K2UGP5"/>
<sequence length="47" mass="5386">MAWESASFMKEKIKDENKEMLQLCLHKKLTTASDHQQEVTSCTGTEV</sequence>
<protein>
    <submittedName>
        <fullName evidence="1">Uncharacterized protein</fullName>
    </submittedName>
</protein>